<name>A0ABY3NG42_ELIMR</name>
<keyword evidence="2" id="KW-1185">Reference proteome</keyword>
<evidence type="ECO:0000313" key="1">
    <source>
        <dbReference type="EMBL" id="TYO91963.1"/>
    </source>
</evidence>
<evidence type="ECO:0000313" key="2">
    <source>
        <dbReference type="Proteomes" id="UP000324513"/>
    </source>
</evidence>
<reference evidence="1 2" key="1">
    <citation type="submission" date="2019-07" db="EMBL/GenBank/DDBJ databases">
        <title>Genomic Encyclopedia of Archaeal and Bacterial Type Strains, Phase II (KMG-II): from individual species to whole genera.</title>
        <authorList>
            <person name="Goeker M."/>
        </authorList>
    </citation>
    <scope>NUCLEOTIDE SEQUENCE [LARGE SCALE GENOMIC DNA]</scope>
    <source>
        <strain evidence="1 2">DSM 14571</strain>
    </source>
</reference>
<proteinExistence type="predicted"/>
<organism evidence="1 2">
    <name type="scientific">Elizabethkingia miricola</name>
    <name type="common">Chryseobacterium miricola</name>
    <dbReference type="NCBI Taxonomy" id="172045"/>
    <lineage>
        <taxon>Bacteria</taxon>
        <taxon>Pseudomonadati</taxon>
        <taxon>Bacteroidota</taxon>
        <taxon>Flavobacteriia</taxon>
        <taxon>Flavobacteriales</taxon>
        <taxon>Weeksellaceae</taxon>
        <taxon>Elizabethkingia</taxon>
    </lineage>
</organism>
<dbReference type="Proteomes" id="UP000324513">
    <property type="component" value="Unassembled WGS sequence"/>
</dbReference>
<comment type="caution">
    <text evidence="1">The sequence shown here is derived from an EMBL/GenBank/DDBJ whole genome shotgun (WGS) entry which is preliminary data.</text>
</comment>
<dbReference type="RefSeq" id="WP_065082411.1">
    <property type="nucleotide sequence ID" value="NZ_FLSS01000012.1"/>
</dbReference>
<accession>A0ABY3NG42</accession>
<sequence>MNSRELKAKMEGKILLPMDNGKLVVLNNCMASLDGLTFSGIGRQLKTSVSICWDLRTELLQKAIKTRQKDKSFILKLAYYKADALYRFLTDFEIYFPDSFGPYENNTVMQLKNELHQQLQ</sequence>
<dbReference type="EMBL" id="VNHK01000006">
    <property type="protein sequence ID" value="TYO91963.1"/>
    <property type="molecule type" value="Genomic_DNA"/>
</dbReference>
<gene>
    <name evidence="1" type="ORF">LX74_02214</name>
</gene>
<protein>
    <submittedName>
        <fullName evidence="1">Uncharacterized protein</fullName>
    </submittedName>
</protein>